<dbReference type="SMART" id="SM00788">
    <property type="entry name" value="Adenylsucc_synt"/>
    <property type="match status" value="1"/>
</dbReference>
<keyword evidence="1 7" id="KW-0436">Ligase</keyword>
<dbReference type="SUPFAM" id="SSF52540">
    <property type="entry name" value="P-loop containing nucleoside triphosphate hydrolases"/>
    <property type="match status" value="1"/>
</dbReference>
<reference evidence="9" key="1">
    <citation type="journal article" date="2019" name="Int. J. Syst. Evol. Microbiol.">
        <title>The Global Catalogue of Microorganisms (GCM) 10K type strain sequencing project: providing services to taxonomists for standard genome sequencing and annotation.</title>
        <authorList>
            <consortium name="The Broad Institute Genomics Platform"/>
            <consortium name="The Broad Institute Genome Sequencing Center for Infectious Disease"/>
            <person name="Wu L."/>
            <person name="Ma J."/>
        </authorList>
    </citation>
    <scope>NUCLEOTIDE SEQUENCE [LARGE SCALE GENOMIC DNA]</scope>
    <source>
        <strain evidence="9">CGMCC 1.9106</strain>
    </source>
</reference>
<evidence type="ECO:0000256" key="7">
    <source>
        <dbReference type="HAMAP-Rule" id="MF_00011"/>
    </source>
</evidence>
<dbReference type="InterPro" id="IPR042111">
    <property type="entry name" value="Adenylosuccinate_synth_dom3"/>
</dbReference>
<comment type="pathway">
    <text evidence="7">Purine metabolism; AMP biosynthesis via de novo pathway; AMP from IMP: step 1/2.</text>
</comment>
<keyword evidence="2 7" id="KW-0479">Metal-binding</keyword>
<dbReference type="EC" id="6.3.4.4" evidence="7"/>
<feature type="active site" description="Proton acceptor" evidence="7">
    <location>
        <position position="16"/>
    </location>
</feature>
<dbReference type="InterPro" id="IPR042110">
    <property type="entry name" value="Adenylosuccinate_synth_dom2"/>
</dbReference>
<evidence type="ECO:0000313" key="8">
    <source>
        <dbReference type="EMBL" id="MFC7243210.1"/>
    </source>
</evidence>
<evidence type="ECO:0000256" key="4">
    <source>
        <dbReference type="ARBA" id="ARBA00022755"/>
    </source>
</evidence>
<keyword evidence="5 7" id="KW-0460">Magnesium</keyword>
<protein>
    <recommendedName>
        <fullName evidence="7">Adenylosuccinate synthetase</fullName>
        <shortName evidence="7">AMPSase</shortName>
        <shortName evidence="7">AdSS</shortName>
        <ecNumber evidence="7">6.3.4.4</ecNumber>
    </recommendedName>
    <alternativeName>
        <fullName evidence="7">IMP--aspartate ligase</fullName>
    </alternativeName>
</protein>
<dbReference type="HAMAP" id="MF_00011">
    <property type="entry name" value="Adenylosucc_synth"/>
    <property type="match status" value="1"/>
</dbReference>
<comment type="cofactor">
    <cofactor evidence="7">
        <name>Mg(2+)</name>
        <dbReference type="ChEBI" id="CHEBI:18420"/>
    </cofactor>
    <text evidence="7">Binds 1 Mg(2+) ion per subunit.</text>
</comment>
<dbReference type="InterPro" id="IPR001114">
    <property type="entry name" value="Adenylosuccinate_synthetase"/>
</dbReference>
<gene>
    <name evidence="7" type="primary">purA</name>
    <name evidence="8" type="ORF">ACFQO7_12055</name>
</gene>
<name>A0ABW2GT63_9ACTN</name>
<comment type="catalytic activity">
    <reaction evidence="7">
        <text>IMP + L-aspartate + GTP = N(6)-(1,2-dicarboxyethyl)-AMP + GDP + phosphate + 2 H(+)</text>
        <dbReference type="Rhea" id="RHEA:15753"/>
        <dbReference type="ChEBI" id="CHEBI:15378"/>
        <dbReference type="ChEBI" id="CHEBI:29991"/>
        <dbReference type="ChEBI" id="CHEBI:37565"/>
        <dbReference type="ChEBI" id="CHEBI:43474"/>
        <dbReference type="ChEBI" id="CHEBI:57567"/>
        <dbReference type="ChEBI" id="CHEBI:58053"/>
        <dbReference type="ChEBI" id="CHEBI:58189"/>
        <dbReference type="EC" id="6.3.4.4"/>
    </reaction>
</comment>
<comment type="subcellular location">
    <subcellularLocation>
        <location evidence="7">Cytoplasm</location>
    </subcellularLocation>
</comment>
<feature type="binding site" description="in other chain" evidence="7">
    <location>
        <position position="237"/>
    </location>
    <ligand>
        <name>IMP</name>
        <dbReference type="ChEBI" id="CHEBI:58053"/>
        <note>ligand shared between dimeric partners</note>
    </ligand>
</feature>
<evidence type="ECO:0000256" key="1">
    <source>
        <dbReference type="ARBA" id="ARBA00022598"/>
    </source>
</evidence>
<dbReference type="Gene3D" id="3.40.440.10">
    <property type="entry name" value="Adenylosuccinate Synthetase, subunit A, domain 1"/>
    <property type="match status" value="1"/>
</dbReference>
<keyword evidence="9" id="KW-1185">Reference proteome</keyword>
<dbReference type="GO" id="GO:0004019">
    <property type="term" value="F:adenylosuccinate synthase activity"/>
    <property type="evidence" value="ECO:0007669"/>
    <property type="project" value="UniProtKB-EC"/>
</dbReference>
<feature type="binding site" evidence="7">
    <location>
        <begin position="328"/>
        <end position="330"/>
    </location>
    <ligand>
        <name>GTP</name>
        <dbReference type="ChEBI" id="CHEBI:37565"/>
    </ligand>
</feature>
<evidence type="ECO:0000256" key="6">
    <source>
        <dbReference type="ARBA" id="ARBA00023134"/>
    </source>
</evidence>
<dbReference type="InterPro" id="IPR042109">
    <property type="entry name" value="Adenylosuccinate_synth_dom1"/>
</dbReference>
<keyword evidence="7" id="KW-0963">Cytoplasm</keyword>
<dbReference type="PANTHER" id="PTHR11846">
    <property type="entry name" value="ADENYLOSUCCINATE SYNTHETASE"/>
    <property type="match status" value="1"/>
</dbReference>
<dbReference type="Gene3D" id="1.10.300.10">
    <property type="entry name" value="Adenylosuccinate Synthetase, subunit A, domain 2"/>
    <property type="match status" value="1"/>
</dbReference>
<organism evidence="8 9">
    <name type="scientific">Catellatospora aurea</name>
    <dbReference type="NCBI Taxonomy" id="1337874"/>
    <lineage>
        <taxon>Bacteria</taxon>
        <taxon>Bacillati</taxon>
        <taxon>Actinomycetota</taxon>
        <taxon>Actinomycetes</taxon>
        <taxon>Micromonosporales</taxon>
        <taxon>Micromonosporaceae</taxon>
        <taxon>Catellatospora</taxon>
    </lineage>
</organism>
<comment type="function">
    <text evidence="7">Plays an important role in the de novo pathway of purine nucleotide biosynthesis. Catalyzes the first committed step in the biosynthesis of AMP from IMP.</text>
</comment>
<feature type="binding site" description="in other chain" evidence="7">
    <location>
        <position position="222"/>
    </location>
    <ligand>
        <name>IMP</name>
        <dbReference type="ChEBI" id="CHEBI:58053"/>
        <note>ligand shared between dimeric partners</note>
    </ligand>
</feature>
<feature type="binding site" evidence="7">
    <location>
        <position position="16"/>
    </location>
    <ligand>
        <name>Mg(2+)</name>
        <dbReference type="ChEBI" id="CHEBI:18420"/>
    </ligand>
</feature>
<accession>A0ABW2GT63</accession>
<comment type="caution">
    <text evidence="8">The sequence shown here is derived from an EMBL/GenBank/DDBJ whole genome shotgun (WGS) entry which is preliminary data.</text>
</comment>
<keyword evidence="3 7" id="KW-0547">Nucleotide-binding</keyword>
<dbReference type="RefSeq" id="WP_376806445.1">
    <property type="nucleotide sequence ID" value="NZ_JBHTAC010000009.1"/>
</dbReference>
<comment type="similarity">
    <text evidence="7">Belongs to the adenylosuccinate synthetase family.</text>
</comment>
<dbReference type="PANTHER" id="PTHR11846:SF0">
    <property type="entry name" value="ADENYLOSUCCINATE SYNTHETASE"/>
    <property type="match status" value="1"/>
</dbReference>
<sequence length="408" mass="43472">MNTPRHVIVVDLGYGDAGKGTIVDWLCATRPVSTVIRFNGGAQTAHNVVTPDGRHHTFAQFGSGTLHGVRTHLSRYMMVDPLALAAEAAHLAELGVAAPFELLTVDREALLTTPWHRAANRAREAARGDDRHGSCGMGVGETAAFALAHPDLAVRAGDTGSPAALARKLGALRDALTAELGPLDAPPVAAVAEAFRWFGAAVRLVPSSRQALSGPCVFEGAQGVLLDEWRGWHPYTTWSTTTFDNAETLLAEHGGGNAMRLGVVRTYTTRHGAGPLVTEDARLTAALPERHNGHGPWQGPWRAGHFDAVAHRYAVEVCGGVDALAVTHLDATERHELKMCLSYGTLDRIVPGERGDLAYQEKLTQTLSTATPVYTRLGDVGEVLDAPIAVTSHGPTWADKRQRSTTAA</sequence>
<dbReference type="Gene3D" id="3.90.170.10">
    <property type="entry name" value="Adenylosuccinate Synthetase, subunit A, domain 3"/>
    <property type="match status" value="1"/>
</dbReference>
<proteinExistence type="inferred from homology"/>
<evidence type="ECO:0000256" key="3">
    <source>
        <dbReference type="ARBA" id="ARBA00022741"/>
    </source>
</evidence>
<comment type="caution">
    <text evidence="7">Lacks conserved residue(s) required for the propagation of feature annotation.</text>
</comment>
<evidence type="ECO:0000256" key="5">
    <source>
        <dbReference type="ARBA" id="ARBA00022842"/>
    </source>
</evidence>
<dbReference type="Pfam" id="PF00709">
    <property type="entry name" value="Adenylsucc_synt"/>
    <property type="match status" value="1"/>
</dbReference>
<dbReference type="Proteomes" id="UP001596392">
    <property type="component" value="Unassembled WGS sequence"/>
</dbReference>
<feature type="active site" description="Proton donor" evidence="7">
    <location>
        <position position="46"/>
    </location>
</feature>
<comment type="subunit">
    <text evidence="7">Homodimer.</text>
</comment>
<keyword evidence="6 7" id="KW-0342">GTP-binding</keyword>
<dbReference type="EMBL" id="JBHTAC010000009">
    <property type="protein sequence ID" value="MFC7243210.1"/>
    <property type="molecule type" value="Genomic_DNA"/>
</dbReference>
<evidence type="ECO:0000256" key="2">
    <source>
        <dbReference type="ARBA" id="ARBA00022723"/>
    </source>
</evidence>
<keyword evidence="4 7" id="KW-0658">Purine biosynthesis</keyword>
<evidence type="ECO:0000313" key="9">
    <source>
        <dbReference type="Proteomes" id="UP001596392"/>
    </source>
</evidence>
<dbReference type="InterPro" id="IPR027417">
    <property type="entry name" value="P-loop_NTPase"/>
</dbReference>